<comment type="caution">
    <text evidence="2">The sequence shown here is derived from an EMBL/GenBank/DDBJ whole genome shotgun (WGS) entry which is preliminary data.</text>
</comment>
<organism evidence="2 3">
    <name type="scientific">Arabidopsis suecica</name>
    <name type="common">Swedish thale-cress</name>
    <name type="synonym">Cardaminopsis suecica</name>
    <dbReference type="NCBI Taxonomy" id="45249"/>
    <lineage>
        <taxon>Eukaryota</taxon>
        <taxon>Viridiplantae</taxon>
        <taxon>Streptophyta</taxon>
        <taxon>Embryophyta</taxon>
        <taxon>Tracheophyta</taxon>
        <taxon>Spermatophyta</taxon>
        <taxon>Magnoliopsida</taxon>
        <taxon>eudicotyledons</taxon>
        <taxon>Gunneridae</taxon>
        <taxon>Pentapetalae</taxon>
        <taxon>rosids</taxon>
        <taxon>malvids</taxon>
        <taxon>Brassicales</taxon>
        <taxon>Brassicaceae</taxon>
        <taxon>Camelineae</taxon>
        <taxon>Arabidopsis</taxon>
    </lineage>
</organism>
<feature type="region of interest" description="Disordered" evidence="1">
    <location>
        <begin position="85"/>
        <end position="118"/>
    </location>
</feature>
<sequence length="226" mass="25072">GNKVPMVVMAMKMKMNQNQCLSCNGMVVVQESIKVQHLVVRPMEEIYPVWPGENAVYGEGVGANKLVDNLLHDIINGGLKESGFGDPEIGKKTGKRKKEVDSEDDFVDPPKKRKAETEKRIKKIGNSGKQLRDVSDDSGEEVLEKQGMERLFKMIGSLSEEMKTLNTNFVAGLEKVDLKCEGLKKSVTDLQDDVEKLRNKAEEKNDEIEEDSANGSEEGTGTNDEV</sequence>
<name>A0A8T2AI30_ARASU</name>
<accession>A0A8T2AI30</accession>
<evidence type="ECO:0000313" key="2">
    <source>
        <dbReference type="EMBL" id="KAG7572339.1"/>
    </source>
</evidence>
<feature type="non-terminal residue" evidence="2">
    <location>
        <position position="226"/>
    </location>
</feature>
<feature type="compositionally biased region" description="Basic and acidic residues" evidence="1">
    <location>
        <begin position="191"/>
        <end position="203"/>
    </location>
</feature>
<proteinExistence type="predicted"/>
<protein>
    <submittedName>
        <fullName evidence="2">Uncharacterized protein</fullName>
    </submittedName>
</protein>
<reference evidence="2 3" key="1">
    <citation type="submission" date="2020-12" db="EMBL/GenBank/DDBJ databases">
        <title>Concerted genomic and epigenomic changes stabilize Arabidopsis allopolyploids.</title>
        <authorList>
            <person name="Chen Z."/>
        </authorList>
    </citation>
    <scope>NUCLEOTIDE SEQUENCE [LARGE SCALE GENOMIC DNA]</scope>
    <source>
        <strain evidence="2">As9502</strain>
        <tissue evidence="2">Leaf</tissue>
    </source>
</reference>
<dbReference type="Proteomes" id="UP000694251">
    <property type="component" value="Chromosome 9"/>
</dbReference>
<evidence type="ECO:0000256" key="1">
    <source>
        <dbReference type="SAM" id="MobiDB-lite"/>
    </source>
</evidence>
<dbReference type="EMBL" id="JAEFBJ010000009">
    <property type="protein sequence ID" value="KAG7572339.1"/>
    <property type="molecule type" value="Genomic_DNA"/>
</dbReference>
<dbReference type="AlphaFoldDB" id="A0A8T2AI30"/>
<gene>
    <name evidence="2" type="ORF">ISN44_As09g007120</name>
</gene>
<feature type="compositionally biased region" description="Polar residues" evidence="1">
    <location>
        <begin position="213"/>
        <end position="226"/>
    </location>
</feature>
<dbReference type="OrthoDB" id="10384576at2759"/>
<evidence type="ECO:0000313" key="3">
    <source>
        <dbReference type="Proteomes" id="UP000694251"/>
    </source>
</evidence>
<feature type="region of interest" description="Disordered" evidence="1">
    <location>
        <begin position="191"/>
        <end position="226"/>
    </location>
</feature>
<keyword evidence="3" id="KW-1185">Reference proteome</keyword>